<dbReference type="InterPro" id="IPR027417">
    <property type="entry name" value="P-loop_NTPase"/>
</dbReference>
<evidence type="ECO:0000256" key="3">
    <source>
        <dbReference type="ARBA" id="ARBA00022840"/>
    </source>
</evidence>
<dbReference type="InterPro" id="IPR050611">
    <property type="entry name" value="ABCF"/>
</dbReference>
<dbReference type="AlphaFoldDB" id="A0A1F7YIA1"/>
<keyword evidence="1" id="KW-0677">Repeat</keyword>
<comment type="caution">
    <text evidence="5">The sequence shown here is derived from an EMBL/GenBank/DDBJ whole genome shotgun (WGS) entry which is preliminary data.</text>
</comment>
<dbReference type="InterPro" id="IPR032781">
    <property type="entry name" value="ABC_tran_Xtn"/>
</dbReference>
<dbReference type="CDD" id="cd03221">
    <property type="entry name" value="ABCF_EF-3"/>
    <property type="match status" value="2"/>
</dbReference>
<dbReference type="Proteomes" id="UP000178851">
    <property type="component" value="Unassembled WGS sequence"/>
</dbReference>
<proteinExistence type="predicted"/>
<dbReference type="InterPro" id="IPR017871">
    <property type="entry name" value="ABC_transporter-like_CS"/>
</dbReference>
<dbReference type="PANTHER" id="PTHR19211:SF14">
    <property type="entry name" value="ATP-BINDING CASSETTE SUB-FAMILY F MEMBER 1"/>
    <property type="match status" value="1"/>
</dbReference>
<dbReference type="GO" id="GO:0005524">
    <property type="term" value="F:ATP binding"/>
    <property type="evidence" value="ECO:0007669"/>
    <property type="project" value="UniProtKB-KW"/>
</dbReference>
<dbReference type="SMART" id="SM00382">
    <property type="entry name" value="AAA"/>
    <property type="match status" value="2"/>
</dbReference>
<dbReference type="InterPro" id="IPR003439">
    <property type="entry name" value="ABC_transporter-like_ATP-bd"/>
</dbReference>
<dbReference type="PROSITE" id="PS00211">
    <property type="entry name" value="ABC_TRANSPORTER_1"/>
    <property type="match status" value="2"/>
</dbReference>
<protein>
    <recommendedName>
        <fullName evidence="4">ABC transporter domain-containing protein</fullName>
    </recommendedName>
</protein>
<accession>A0A1F7YIA1</accession>
<dbReference type="PANTHER" id="PTHR19211">
    <property type="entry name" value="ATP-BINDING TRANSPORT PROTEIN-RELATED"/>
    <property type="match status" value="1"/>
</dbReference>
<name>A0A1F7YIA1_9BACT</name>
<evidence type="ECO:0000256" key="1">
    <source>
        <dbReference type="ARBA" id="ARBA00022737"/>
    </source>
</evidence>
<dbReference type="SUPFAM" id="SSF52540">
    <property type="entry name" value="P-loop containing nucleoside triphosphate hydrolases"/>
    <property type="match status" value="2"/>
</dbReference>
<feature type="domain" description="ABC transporter" evidence="4">
    <location>
        <begin position="2"/>
        <end position="217"/>
    </location>
</feature>
<dbReference type="PROSITE" id="PS50893">
    <property type="entry name" value="ABC_TRANSPORTER_2"/>
    <property type="match status" value="2"/>
</dbReference>
<evidence type="ECO:0000256" key="2">
    <source>
        <dbReference type="ARBA" id="ARBA00022741"/>
    </source>
</evidence>
<dbReference type="Gene3D" id="3.40.50.300">
    <property type="entry name" value="P-loop containing nucleotide triphosphate hydrolases"/>
    <property type="match status" value="2"/>
</dbReference>
<sequence>MIQISNLSFSYGDEPLYEKVNFIIGDDQKVGLVGPNGSGKTTLLNIIAGYQSQTEGKVYVKGFIGLVPQEIKYDPEMEKAKNTRNYTDPDNLHKDHEIRKIFSGLEINLDLDDNPQKLSGGEKTKLALARAFLQHPDILLLDEPTNFMDTVGKKWVMNFLSRYSKTTVVISHDLALMNNAIDKILYVDLVTKTIDEYKGNYDIFKKLKEEKDALQKRQASMGQKKVKKMEEAVRHAMSFRTEKGVRARVQLQKRLTKMRETLPQLPPEVRKIKIRLPDPANCGEIPIRTVDISKSYGGKKILNNVSITLIRGERLALIGPNGAGKSTYIKILMGLTKPDFGEVIKNPLLDVGFYSQEFETFDMNKTVFDTFTETTHQNEGFTRAFLGRYMFTGNKIFQRIETLSGGEKTRLSIALITAKSHNLLILDEPTTYLDVLSQRIILEALKEYKGTMIVVSHTPEFIIELAPKWAYLFPEEKKLYWDNSLIEKVEEI</sequence>
<organism evidence="5 6">
    <name type="scientific">Candidatus Woesebacteria bacterium RIFCSPHIGHO2_01_FULL_39_28</name>
    <dbReference type="NCBI Taxonomy" id="1802496"/>
    <lineage>
        <taxon>Bacteria</taxon>
        <taxon>Candidatus Woeseibacteriota</taxon>
    </lineage>
</organism>
<dbReference type="InterPro" id="IPR003593">
    <property type="entry name" value="AAA+_ATPase"/>
</dbReference>
<dbReference type="Pfam" id="PF12848">
    <property type="entry name" value="ABC_tran_Xtn"/>
    <property type="match status" value="1"/>
</dbReference>
<gene>
    <name evidence="5" type="ORF">A2627_01190</name>
</gene>
<keyword evidence="2" id="KW-0547">Nucleotide-binding</keyword>
<reference evidence="5 6" key="1">
    <citation type="journal article" date="2016" name="Nat. Commun.">
        <title>Thousands of microbial genomes shed light on interconnected biogeochemical processes in an aquifer system.</title>
        <authorList>
            <person name="Anantharaman K."/>
            <person name="Brown C.T."/>
            <person name="Hug L.A."/>
            <person name="Sharon I."/>
            <person name="Castelle C.J."/>
            <person name="Probst A.J."/>
            <person name="Thomas B.C."/>
            <person name="Singh A."/>
            <person name="Wilkins M.J."/>
            <person name="Karaoz U."/>
            <person name="Brodie E.L."/>
            <person name="Williams K.H."/>
            <person name="Hubbard S.S."/>
            <person name="Banfield J.F."/>
        </authorList>
    </citation>
    <scope>NUCLEOTIDE SEQUENCE [LARGE SCALE GENOMIC DNA]</scope>
</reference>
<keyword evidence="3" id="KW-0067">ATP-binding</keyword>
<feature type="domain" description="ABC transporter" evidence="4">
    <location>
        <begin position="287"/>
        <end position="492"/>
    </location>
</feature>
<dbReference type="EMBL" id="MGGI01000012">
    <property type="protein sequence ID" value="OGM26619.1"/>
    <property type="molecule type" value="Genomic_DNA"/>
</dbReference>
<dbReference type="GO" id="GO:0016887">
    <property type="term" value="F:ATP hydrolysis activity"/>
    <property type="evidence" value="ECO:0007669"/>
    <property type="project" value="InterPro"/>
</dbReference>
<evidence type="ECO:0000259" key="4">
    <source>
        <dbReference type="PROSITE" id="PS50893"/>
    </source>
</evidence>
<dbReference type="Pfam" id="PF00005">
    <property type="entry name" value="ABC_tran"/>
    <property type="match status" value="2"/>
</dbReference>
<evidence type="ECO:0000313" key="6">
    <source>
        <dbReference type="Proteomes" id="UP000178851"/>
    </source>
</evidence>
<evidence type="ECO:0000313" key="5">
    <source>
        <dbReference type="EMBL" id="OGM26619.1"/>
    </source>
</evidence>